<dbReference type="EMBL" id="JAVEPI010000005">
    <property type="protein sequence ID" value="KAK1441905.1"/>
    <property type="molecule type" value="Genomic_DNA"/>
</dbReference>
<evidence type="ECO:0000313" key="1">
    <source>
        <dbReference type="EMBL" id="KAK1441905.1"/>
    </source>
</evidence>
<accession>A0AAD8LG02</accession>
<comment type="caution">
    <text evidence="1">The sequence shown here is derived from an EMBL/GenBank/DDBJ whole genome shotgun (WGS) entry which is preliminary data.</text>
</comment>
<evidence type="ECO:0000313" key="2">
    <source>
        <dbReference type="Proteomes" id="UP001230268"/>
    </source>
</evidence>
<organism evidence="1 2">
    <name type="scientific">Babesia gibsoni</name>
    <dbReference type="NCBI Taxonomy" id="33632"/>
    <lineage>
        <taxon>Eukaryota</taxon>
        <taxon>Sar</taxon>
        <taxon>Alveolata</taxon>
        <taxon>Apicomplexa</taxon>
        <taxon>Aconoidasida</taxon>
        <taxon>Piroplasmida</taxon>
        <taxon>Babesiidae</taxon>
        <taxon>Babesia</taxon>
    </lineage>
</organism>
<dbReference type="AlphaFoldDB" id="A0AAD8LG02"/>
<keyword evidence="2" id="KW-1185">Reference proteome</keyword>
<dbReference type="Proteomes" id="UP001230268">
    <property type="component" value="Unassembled WGS sequence"/>
</dbReference>
<name>A0AAD8LG02_BABGI</name>
<sequence>MCELDVDSDLELGIALSISEQCVTETEKPILTVTRRKVLPPVSISEKSKKLLRNVYQSDRKKRQRIDAIIEKAFHTLRTLGECRGSKEGTIDVESLGIALKRLGYGVEGDELQEMLSYYSGGMSSAHLSDYSIFTRETVNNTNVDAEWRHKGSWSPQSLELIDIETFKRIFLDCNLRIETNDLIY</sequence>
<proteinExistence type="predicted"/>
<gene>
    <name evidence="1" type="ORF">BgAZ_502370</name>
</gene>
<reference evidence="1" key="1">
    <citation type="submission" date="2023-08" db="EMBL/GenBank/DDBJ databases">
        <title>Draft sequence of the Babesia gibsoni genome.</title>
        <authorList>
            <person name="Yamagishi J.Y."/>
            <person name="Xuan X.X."/>
        </authorList>
    </citation>
    <scope>NUCLEOTIDE SEQUENCE</scope>
    <source>
        <strain evidence="1">Azabu</strain>
    </source>
</reference>
<protein>
    <submittedName>
        <fullName evidence="1">Uncharacterized protein</fullName>
    </submittedName>
</protein>